<dbReference type="Proteomes" id="UP000613840">
    <property type="component" value="Unassembled WGS sequence"/>
</dbReference>
<accession>A0A917W6F1</accession>
<reference evidence="4" key="1">
    <citation type="journal article" date="2014" name="Int. J. Syst. Evol. Microbiol.">
        <title>Complete genome sequence of Corynebacterium casei LMG S-19264T (=DSM 44701T), isolated from a smear-ripened cheese.</title>
        <authorList>
            <consortium name="US DOE Joint Genome Institute (JGI-PGF)"/>
            <person name="Walter F."/>
            <person name="Albersmeier A."/>
            <person name="Kalinowski J."/>
            <person name="Ruckert C."/>
        </authorList>
    </citation>
    <scope>NUCLEOTIDE SEQUENCE</scope>
    <source>
        <strain evidence="4">CGMCC 4.7306</strain>
    </source>
</reference>
<gene>
    <name evidence="4" type="ORF">GCM10011575_28700</name>
</gene>
<dbReference type="InterPro" id="IPR002882">
    <property type="entry name" value="CofD"/>
</dbReference>
<dbReference type="PANTHER" id="PTHR30135:SF3">
    <property type="entry name" value="GLUCONEOGENESIS FACTOR-RELATED"/>
    <property type="match status" value="1"/>
</dbReference>
<dbReference type="GO" id="GO:0008360">
    <property type="term" value="P:regulation of cell shape"/>
    <property type="evidence" value="ECO:0007669"/>
    <property type="project" value="UniProtKB-UniRule"/>
</dbReference>
<dbReference type="InterPro" id="IPR038136">
    <property type="entry name" value="CofD-like_dom_sf"/>
</dbReference>
<dbReference type="SUPFAM" id="SSF142338">
    <property type="entry name" value="CofD-like"/>
    <property type="match status" value="1"/>
</dbReference>
<keyword evidence="5" id="KW-1185">Reference proteome</keyword>
<dbReference type="InterPro" id="IPR010119">
    <property type="entry name" value="Gluconeogen_factor"/>
</dbReference>
<comment type="function">
    <text evidence="2">Required for morphogenesis under gluconeogenic growth conditions.</text>
</comment>
<proteinExistence type="inferred from homology"/>
<evidence type="ECO:0000256" key="1">
    <source>
        <dbReference type="ARBA" id="ARBA00022490"/>
    </source>
</evidence>
<evidence type="ECO:0000256" key="3">
    <source>
        <dbReference type="SAM" id="MobiDB-lite"/>
    </source>
</evidence>
<organism evidence="4 5">
    <name type="scientific">Microlunatus endophyticus</name>
    <dbReference type="NCBI Taxonomy" id="1716077"/>
    <lineage>
        <taxon>Bacteria</taxon>
        <taxon>Bacillati</taxon>
        <taxon>Actinomycetota</taxon>
        <taxon>Actinomycetes</taxon>
        <taxon>Propionibacteriales</taxon>
        <taxon>Propionibacteriaceae</taxon>
        <taxon>Microlunatus</taxon>
    </lineage>
</organism>
<dbReference type="AlphaFoldDB" id="A0A917W6F1"/>
<dbReference type="NCBIfam" id="TIGR01826">
    <property type="entry name" value="CofD_related"/>
    <property type="match status" value="1"/>
</dbReference>
<comment type="similarity">
    <text evidence="2">Belongs to the gluconeogenesis factor family.</text>
</comment>
<protein>
    <recommendedName>
        <fullName evidence="2">Putative gluconeogenesis factor</fullName>
    </recommendedName>
</protein>
<dbReference type="GO" id="GO:0005737">
    <property type="term" value="C:cytoplasm"/>
    <property type="evidence" value="ECO:0007669"/>
    <property type="project" value="UniProtKB-SubCell"/>
</dbReference>
<evidence type="ECO:0000313" key="5">
    <source>
        <dbReference type="Proteomes" id="UP000613840"/>
    </source>
</evidence>
<evidence type="ECO:0000313" key="4">
    <source>
        <dbReference type="EMBL" id="GGL68344.1"/>
    </source>
</evidence>
<evidence type="ECO:0000256" key="2">
    <source>
        <dbReference type="HAMAP-Rule" id="MF_00973"/>
    </source>
</evidence>
<dbReference type="Pfam" id="PF01933">
    <property type="entry name" value="CofD"/>
    <property type="match status" value="1"/>
</dbReference>
<sequence length="353" mass="37290">MSDRDTDSGDVDGSGDVDDDRGGFAEIAEIDETDEIGPPRIPLPRVVAFGGGHGLAANLTALRRITDRLTAIVTVADDGGSSGRLRAELGGLPPGDLRMALAALCGDDESGRTWADVLQYRFPGNGSLGGHAIGNLLIVGLWERLGGDPVAGLDMVAKLLGARGRVLPMSAVPLEIEAEVVGLDPRAPDEIAVVRGQHRLAMTTAQVRTVRLLPTDPPASRQAVRAVHDAEYVVLGPGSWFTSVIPHLLVPDLASAILKTRARRVLALNVRPDDETKGASAARHLELLAEHAPELRLDVVLADARFARDDPHLESYATSLGAELVIADVAARDGSARHDPFRLASAYAEIMGV</sequence>
<dbReference type="GO" id="GO:0043743">
    <property type="term" value="F:LPPG:FO 2-phospho-L-lactate transferase activity"/>
    <property type="evidence" value="ECO:0007669"/>
    <property type="project" value="InterPro"/>
</dbReference>
<feature type="region of interest" description="Disordered" evidence="3">
    <location>
        <begin position="1"/>
        <end position="23"/>
    </location>
</feature>
<reference evidence="4" key="2">
    <citation type="submission" date="2020-09" db="EMBL/GenBank/DDBJ databases">
        <authorList>
            <person name="Sun Q."/>
            <person name="Zhou Y."/>
        </authorList>
    </citation>
    <scope>NUCLEOTIDE SEQUENCE</scope>
    <source>
        <strain evidence="4">CGMCC 4.7306</strain>
    </source>
</reference>
<comment type="subcellular location">
    <subcellularLocation>
        <location evidence="2">Cytoplasm</location>
    </subcellularLocation>
</comment>
<name>A0A917W6F1_9ACTN</name>
<dbReference type="EMBL" id="BMMZ01000006">
    <property type="protein sequence ID" value="GGL68344.1"/>
    <property type="molecule type" value="Genomic_DNA"/>
</dbReference>
<dbReference type="HAMAP" id="MF_00973">
    <property type="entry name" value="Gluconeogen_factor"/>
    <property type="match status" value="1"/>
</dbReference>
<keyword evidence="1 2" id="KW-0963">Cytoplasm</keyword>
<dbReference type="CDD" id="cd07187">
    <property type="entry name" value="YvcK_like"/>
    <property type="match status" value="1"/>
</dbReference>
<comment type="caution">
    <text evidence="4">The sequence shown here is derived from an EMBL/GenBank/DDBJ whole genome shotgun (WGS) entry which is preliminary data.</text>
</comment>
<dbReference type="Gene3D" id="3.40.50.10680">
    <property type="entry name" value="CofD-like domains"/>
    <property type="match status" value="1"/>
</dbReference>
<feature type="compositionally biased region" description="Acidic residues" evidence="3">
    <location>
        <begin position="8"/>
        <end position="19"/>
    </location>
</feature>
<dbReference type="PANTHER" id="PTHR30135">
    <property type="entry name" value="UNCHARACTERIZED PROTEIN YVCK-RELATED"/>
    <property type="match status" value="1"/>
</dbReference>